<dbReference type="AlphaFoldDB" id="A0A6M1RQ31"/>
<reference evidence="2 3" key="1">
    <citation type="submission" date="2020-02" db="EMBL/GenBank/DDBJ databases">
        <title>Draft genome sequence of Limisphaera ngatamarikiensis NGM72.4T, a thermophilic Verrucomicrobia grouped in subdivision 3.</title>
        <authorList>
            <person name="Carere C.R."/>
            <person name="Steen J."/>
            <person name="Hugenholtz P."/>
            <person name="Stott M.B."/>
        </authorList>
    </citation>
    <scope>NUCLEOTIDE SEQUENCE [LARGE SCALE GENOMIC DNA]</scope>
    <source>
        <strain evidence="2 3">NGM72.4</strain>
    </source>
</reference>
<dbReference type="InterPro" id="IPR027485">
    <property type="entry name" value="AMMECR1_N"/>
</dbReference>
<evidence type="ECO:0000313" key="2">
    <source>
        <dbReference type="EMBL" id="NGO39517.1"/>
    </source>
</evidence>
<dbReference type="PROSITE" id="PS51112">
    <property type="entry name" value="AMMECR1"/>
    <property type="match status" value="1"/>
</dbReference>
<dbReference type="SUPFAM" id="SSF143447">
    <property type="entry name" value="AMMECR1-like"/>
    <property type="match status" value="1"/>
</dbReference>
<dbReference type="InterPro" id="IPR036071">
    <property type="entry name" value="AMMECR1_dom_sf"/>
</dbReference>
<comment type="caution">
    <text evidence="2">The sequence shown here is derived from an EMBL/GenBank/DDBJ whole genome shotgun (WGS) entry which is preliminary data.</text>
</comment>
<dbReference type="Gene3D" id="3.30.1490.150">
    <property type="entry name" value="Hypothetical protein ph0010, domain 2"/>
    <property type="match status" value="1"/>
</dbReference>
<dbReference type="NCBIfam" id="TIGR04335">
    <property type="entry name" value="AmmeMemoSam_A"/>
    <property type="match status" value="1"/>
</dbReference>
<evidence type="ECO:0000313" key="3">
    <source>
        <dbReference type="Proteomes" id="UP000477311"/>
    </source>
</evidence>
<dbReference type="EMBL" id="JAAKYA010000053">
    <property type="protein sequence ID" value="NGO39517.1"/>
    <property type="molecule type" value="Genomic_DNA"/>
</dbReference>
<dbReference type="InterPro" id="IPR027623">
    <property type="entry name" value="AmmeMemoSam_A"/>
</dbReference>
<feature type="domain" description="AMMECR1" evidence="1">
    <location>
        <begin position="215"/>
        <end position="399"/>
    </location>
</feature>
<name>A0A6M1RQ31_9BACT</name>
<organism evidence="2 3">
    <name type="scientific">Limisphaera ngatamarikiensis</name>
    <dbReference type="NCBI Taxonomy" id="1324935"/>
    <lineage>
        <taxon>Bacteria</taxon>
        <taxon>Pseudomonadati</taxon>
        <taxon>Verrucomicrobiota</taxon>
        <taxon>Verrucomicrobiia</taxon>
        <taxon>Limisphaerales</taxon>
        <taxon>Limisphaeraceae</taxon>
        <taxon>Limisphaera</taxon>
    </lineage>
</organism>
<evidence type="ECO:0000259" key="1">
    <source>
        <dbReference type="PROSITE" id="PS51112"/>
    </source>
</evidence>
<accession>A0A6M1RQ31</accession>
<keyword evidence="3" id="KW-1185">Reference proteome</keyword>
<dbReference type="PANTHER" id="PTHR13016:SF0">
    <property type="entry name" value="AMME SYNDROME CANDIDATE GENE 1 PROTEIN"/>
    <property type="match status" value="1"/>
</dbReference>
<dbReference type="Pfam" id="PF01871">
    <property type="entry name" value="AMMECR1"/>
    <property type="match status" value="1"/>
</dbReference>
<dbReference type="InterPro" id="IPR002733">
    <property type="entry name" value="AMMECR1_domain"/>
</dbReference>
<dbReference type="InterPro" id="IPR023473">
    <property type="entry name" value="AMMECR1"/>
</dbReference>
<gene>
    <name evidence="2" type="primary">amrA</name>
    <name evidence="2" type="ORF">G4L39_08925</name>
</gene>
<dbReference type="Proteomes" id="UP000477311">
    <property type="component" value="Unassembled WGS sequence"/>
</dbReference>
<dbReference type="NCBIfam" id="TIGR00296">
    <property type="entry name" value="TIGR00296 family protein"/>
    <property type="match status" value="1"/>
</dbReference>
<sequence>MAGVPAMDEAAVVVEPAEAVQAGTVRGMESMARRVARWTGFPRFRWDELRQQWGDSFLEGPAGPEVTPACGVPGWNAVEDWVRRSGVNSWVWVLVGGEDALSLARRLAMTLFPELLWVVCLRNGGGAATGPEGDDRVRYKLDALAGWDRQAMEAAGVGAQLEWWILAEVGAGLHWEGCFWSGLQGKGLPFLHGAVPPGRAVLGLDPPVGRMLVGHERSVALQLARLTVETVARTGRVPTVNSGSLPLALLAPRACFVTLTRRGQLRGCIGHLTAQMPLYQAVMENARNAALYDYRFEPVAPAEVEELTIEISVLTRPRPLEAASPEELLDRLEPGRDGVILHLGARTATFLPQVWEKLPDRRQFMAQLCMKAGCLPDAWRSRDARVELYRVEAFSEREA</sequence>
<dbReference type="PANTHER" id="PTHR13016">
    <property type="entry name" value="AMMECR1 HOMOLOG"/>
    <property type="match status" value="1"/>
</dbReference>
<proteinExistence type="predicted"/>
<protein>
    <submittedName>
        <fullName evidence="2">AmmeMemoRadiSam system protein A</fullName>
    </submittedName>
</protein>
<dbReference type="Gene3D" id="3.30.700.20">
    <property type="entry name" value="Hypothetical protein ph0010, domain 1"/>
    <property type="match status" value="1"/>
</dbReference>